<accession>A0AAD3SNE7</accession>
<evidence type="ECO:0000256" key="1">
    <source>
        <dbReference type="SAM" id="MobiDB-lite"/>
    </source>
</evidence>
<dbReference type="Proteomes" id="UP001279734">
    <property type="component" value="Unassembled WGS sequence"/>
</dbReference>
<dbReference type="EMBL" id="BSYO01000013">
    <property type="protein sequence ID" value="GMH13952.1"/>
    <property type="molecule type" value="Genomic_DNA"/>
</dbReference>
<protein>
    <submittedName>
        <fullName evidence="3">Uncharacterized protein</fullName>
    </submittedName>
</protein>
<comment type="caution">
    <text evidence="3">The sequence shown here is derived from an EMBL/GenBank/DDBJ whole genome shotgun (WGS) entry which is preliminary data.</text>
</comment>
<proteinExistence type="predicted"/>
<gene>
    <name evidence="2" type="ORF">Nepgr_015793</name>
    <name evidence="3" type="ORF">Nepgr_015795</name>
</gene>
<reference evidence="3" key="1">
    <citation type="submission" date="2023-05" db="EMBL/GenBank/DDBJ databases">
        <title>Nepenthes gracilis genome sequencing.</title>
        <authorList>
            <person name="Fukushima K."/>
        </authorList>
    </citation>
    <scope>NUCLEOTIDE SEQUENCE</scope>
    <source>
        <strain evidence="3">SING2019-196</strain>
    </source>
</reference>
<evidence type="ECO:0000313" key="3">
    <source>
        <dbReference type="EMBL" id="GMH13954.1"/>
    </source>
</evidence>
<name>A0AAD3SNE7_NEPGR</name>
<sequence>MKSTPYYRMMDNQYCICSKHSKRKQYHSPASKPKAYSTNGSSIPADEINPWKQKKRPSTQLHTQKGQHQNQRPQAFSITAPSPKPIKRD</sequence>
<feature type="region of interest" description="Disordered" evidence="1">
    <location>
        <begin position="19"/>
        <end position="89"/>
    </location>
</feature>
<organism evidence="3 4">
    <name type="scientific">Nepenthes gracilis</name>
    <name type="common">Slender pitcher plant</name>
    <dbReference type="NCBI Taxonomy" id="150966"/>
    <lineage>
        <taxon>Eukaryota</taxon>
        <taxon>Viridiplantae</taxon>
        <taxon>Streptophyta</taxon>
        <taxon>Embryophyta</taxon>
        <taxon>Tracheophyta</taxon>
        <taxon>Spermatophyta</taxon>
        <taxon>Magnoliopsida</taxon>
        <taxon>eudicotyledons</taxon>
        <taxon>Gunneridae</taxon>
        <taxon>Pentapetalae</taxon>
        <taxon>Caryophyllales</taxon>
        <taxon>Nepenthaceae</taxon>
        <taxon>Nepenthes</taxon>
    </lineage>
</organism>
<keyword evidence="4" id="KW-1185">Reference proteome</keyword>
<dbReference type="EMBL" id="BSYO01000013">
    <property type="protein sequence ID" value="GMH13954.1"/>
    <property type="molecule type" value="Genomic_DNA"/>
</dbReference>
<evidence type="ECO:0000313" key="4">
    <source>
        <dbReference type="Proteomes" id="UP001279734"/>
    </source>
</evidence>
<feature type="compositionally biased region" description="Polar residues" evidence="1">
    <location>
        <begin position="58"/>
        <end position="80"/>
    </location>
</feature>
<evidence type="ECO:0000313" key="2">
    <source>
        <dbReference type="EMBL" id="GMH13952.1"/>
    </source>
</evidence>
<dbReference type="AlphaFoldDB" id="A0AAD3SNE7"/>